<evidence type="ECO:0000256" key="9">
    <source>
        <dbReference type="ARBA" id="ARBA00023136"/>
    </source>
</evidence>
<gene>
    <name evidence="12" type="ORF">GFER_02935</name>
</gene>
<evidence type="ECO:0000256" key="11">
    <source>
        <dbReference type="SAM" id="Phobius"/>
    </source>
</evidence>
<keyword evidence="5" id="KW-0997">Cell inner membrane</keyword>
<evidence type="ECO:0000256" key="5">
    <source>
        <dbReference type="ARBA" id="ARBA00022519"/>
    </source>
</evidence>
<keyword evidence="4" id="KW-1003">Cell membrane</keyword>
<dbReference type="GO" id="GO:0005886">
    <property type="term" value="C:plasma membrane"/>
    <property type="evidence" value="ECO:0007669"/>
    <property type="project" value="UniProtKB-SubCell"/>
</dbReference>
<sequence>MEVGRRDAGGRRMLSQINVTPFVDVMLVLLIMFMVTVPMMQSGVEVNLPEVADAPTLDQVQDPLVVSVTRGGEISIGQVLVESPEQLLPVLRQVMVGRETQEVFLEADRDVPYGRVVQVMAAIRGAGIEKLGMIAQPPEEPASRRR</sequence>
<evidence type="ECO:0000256" key="10">
    <source>
        <dbReference type="RuleBase" id="RU003879"/>
    </source>
</evidence>
<dbReference type="GO" id="GO:0015031">
    <property type="term" value="P:protein transport"/>
    <property type="evidence" value="ECO:0007669"/>
    <property type="project" value="UniProtKB-KW"/>
</dbReference>
<comment type="caution">
    <text evidence="12">The sequence shown here is derived from an EMBL/GenBank/DDBJ whole genome shotgun (WGS) entry which is preliminary data.</text>
</comment>
<reference evidence="12 13" key="1">
    <citation type="submission" date="2014-12" db="EMBL/GenBank/DDBJ databases">
        <title>Genomes of Geoalkalibacter ferrihydriticus and Geoalkalibacter subterraneus, two haloalkaliphilic metal-reducing members of the Geobacteraceae.</title>
        <authorList>
            <person name="Badalamenti J.P."/>
            <person name="Torres C.I."/>
            <person name="Krajmalnik-Brown R."/>
            <person name="Bond D.R."/>
        </authorList>
    </citation>
    <scope>NUCLEOTIDE SEQUENCE [LARGE SCALE GENOMIC DNA]</scope>
    <source>
        <strain evidence="12 13">DSM 17813</strain>
    </source>
</reference>
<feature type="transmembrane region" description="Helical" evidence="11">
    <location>
        <begin position="21"/>
        <end position="40"/>
    </location>
</feature>
<dbReference type="PANTHER" id="PTHR30558">
    <property type="entry name" value="EXBD MEMBRANE COMPONENT OF PMF-DRIVEN MACROMOLECULE IMPORT SYSTEM"/>
    <property type="match status" value="1"/>
</dbReference>
<proteinExistence type="inferred from homology"/>
<dbReference type="RefSeq" id="WP_040097295.1">
    <property type="nucleotide sequence ID" value="NZ_JWJD01000001.1"/>
</dbReference>
<dbReference type="Pfam" id="PF02472">
    <property type="entry name" value="ExbD"/>
    <property type="match status" value="1"/>
</dbReference>
<evidence type="ECO:0000256" key="3">
    <source>
        <dbReference type="ARBA" id="ARBA00022448"/>
    </source>
</evidence>
<comment type="subcellular location">
    <subcellularLocation>
        <location evidence="1">Cell inner membrane</location>
        <topology evidence="1">Single-pass type II membrane protein</topology>
    </subcellularLocation>
    <subcellularLocation>
        <location evidence="10">Cell membrane</location>
        <topology evidence="10">Single-pass type II membrane protein</topology>
    </subcellularLocation>
</comment>
<keyword evidence="7 10" id="KW-0653">Protein transport</keyword>
<protein>
    <submittedName>
        <fullName evidence="12">Biopolymer transporter ExbD</fullName>
    </submittedName>
</protein>
<keyword evidence="8 11" id="KW-1133">Transmembrane helix</keyword>
<evidence type="ECO:0000313" key="13">
    <source>
        <dbReference type="Proteomes" id="UP000035068"/>
    </source>
</evidence>
<dbReference type="Proteomes" id="UP000035068">
    <property type="component" value="Unassembled WGS sequence"/>
</dbReference>
<dbReference type="Gene3D" id="3.30.420.270">
    <property type="match status" value="1"/>
</dbReference>
<evidence type="ECO:0000256" key="6">
    <source>
        <dbReference type="ARBA" id="ARBA00022692"/>
    </source>
</evidence>
<keyword evidence="13" id="KW-1185">Reference proteome</keyword>
<evidence type="ECO:0000256" key="1">
    <source>
        <dbReference type="ARBA" id="ARBA00004249"/>
    </source>
</evidence>
<accession>A0A0C2HZS8</accession>
<evidence type="ECO:0000313" key="12">
    <source>
        <dbReference type="EMBL" id="KIH78212.1"/>
    </source>
</evidence>
<comment type="similarity">
    <text evidence="2 10">Belongs to the ExbD/TolR family.</text>
</comment>
<evidence type="ECO:0000256" key="8">
    <source>
        <dbReference type="ARBA" id="ARBA00022989"/>
    </source>
</evidence>
<evidence type="ECO:0000256" key="2">
    <source>
        <dbReference type="ARBA" id="ARBA00005811"/>
    </source>
</evidence>
<evidence type="ECO:0000256" key="7">
    <source>
        <dbReference type="ARBA" id="ARBA00022927"/>
    </source>
</evidence>
<dbReference type="AlphaFoldDB" id="A0A0C2HZS8"/>
<dbReference type="InterPro" id="IPR003400">
    <property type="entry name" value="ExbD"/>
</dbReference>
<dbReference type="PANTHER" id="PTHR30558:SF12">
    <property type="entry name" value="BIOPOLYMER TRANSPORT PROTEIN EXBD"/>
    <property type="match status" value="1"/>
</dbReference>
<keyword evidence="9 11" id="KW-0472">Membrane</keyword>
<dbReference type="EMBL" id="JWJD01000001">
    <property type="protein sequence ID" value="KIH78212.1"/>
    <property type="molecule type" value="Genomic_DNA"/>
</dbReference>
<keyword evidence="3 10" id="KW-0813">Transport</keyword>
<dbReference type="GO" id="GO:0022857">
    <property type="term" value="F:transmembrane transporter activity"/>
    <property type="evidence" value="ECO:0007669"/>
    <property type="project" value="InterPro"/>
</dbReference>
<organism evidence="12 13">
    <name type="scientific">Geoalkalibacter ferrihydriticus DSM 17813</name>
    <dbReference type="NCBI Taxonomy" id="1121915"/>
    <lineage>
        <taxon>Bacteria</taxon>
        <taxon>Pseudomonadati</taxon>
        <taxon>Thermodesulfobacteriota</taxon>
        <taxon>Desulfuromonadia</taxon>
        <taxon>Desulfuromonadales</taxon>
        <taxon>Geoalkalibacteraceae</taxon>
        <taxon>Geoalkalibacter</taxon>
    </lineage>
</organism>
<evidence type="ECO:0000256" key="4">
    <source>
        <dbReference type="ARBA" id="ARBA00022475"/>
    </source>
</evidence>
<name>A0A0C2HZS8_9BACT</name>
<keyword evidence="6 10" id="KW-0812">Transmembrane</keyword>